<keyword evidence="1" id="KW-0732">Signal</keyword>
<evidence type="ECO:0000313" key="2">
    <source>
        <dbReference type="EMBL" id="KAK5094919.1"/>
    </source>
</evidence>
<proteinExistence type="predicted"/>
<reference evidence="2 3" key="1">
    <citation type="submission" date="2023-08" db="EMBL/GenBank/DDBJ databases">
        <title>Black Yeasts Isolated from many extreme environments.</title>
        <authorList>
            <person name="Coleine C."/>
            <person name="Stajich J.E."/>
            <person name="Selbmann L."/>
        </authorList>
    </citation>
    <scope>NUCLEOTIDE SEQUENCE [LARGE SCALE GENOMIC DNA]</scope>
    <source>
        <strain evidence="2 3">CCFEE 5885</strain>
    </source>
</reference>
<keyword evidence="3" id="KW-1185">Reference proteome</keyword>
<dbReference type="PROSITE" id="PS51257">
    <property type="entry name" value="PROKAR_LIPOPROTEIN"/>
    <property type="match status" value="1"/>
</dbReference>
<dbReference type="Gene3D" id="3.40.630.30">
    <property type="match status" value="1"/>
</dbReference>
<dbReference type="EMBL" id="JAVRRG010000031">
    <property type="protein sequence ID" value="KAK5094919.1"/>
    <property type="molecule type" value="Genomic_DNA"/>
</dbReference>
<name>A0ABR0KFK0_9EURO</name>
<dbReference type="InterPro" id="IPR052523">
    <property type="entry name" value="Trichothecene_AcTrans"/>
</dbReference>
<feature type="chain" id="PRO_5046970748" description="N-acetyltransferase domain-containing protein" evidence="1">
    <location>
        <begin position="21"/>
        <end position="270"/>
    </location>
</feature>
<feature type="signal peptide" evidence="1">
    <location>
        <begin position="1"/>
        <end position="20"/>
    </location>
</feature>
<sequence>MARLLTLTIMLLISCYQTWALPSQQQQQAQNHQIYLSDSNIHIRPATEADLDDITTVMIDAFAPGPLWRYAFQYQNQFKEYQWNCLREDLGEQLRNIPNNTWANVISVASQNSGTRIQGNRQERVIAIAAWKIFEPSAEHSDRGSMDLPGVLHNSAKCSDHLDANMTRMLDVERQTSAAIKRYVYDLPHTQLYLSLLATHPEWDGHGFGAVHCHWGMEMAKEMNVPVTLIGTPAGWPLYDSLGFKSVANITIKTLGKMEDLWYEYMRYDP</sequence>
<organism evidence="2 3">
    <name type="scientific">Lithohypha guttulata</name>
    <dbReference type="NCBI Taxonomy" id="1690604"/>
    <lineage>
        <taxon>Eukaryota</taxon>
        <taxon>Fungi</taxon>
        <taxon>Dikarya</taxon>
        <taxon>Ascomycota</taxon>
        <taxon>Pezizomycotina</taxon>
        <taxon>Eurotiomycetes</taxon>
        <taxon>Chaetothyriomycetidae</taxon>
        <taxon>Chaetothyriales</taxon>
        <taxon>Trichomeriaceae</taxon>
        <taxon>Lithohypha</taxon>
    </lineage>
</organism>
<dbReference type="PANTHER" id="PTHR42791:SF2">
    <property type="entry name" value="N-ACETYLTRANSFERASE DOMAIN-CONTAINING PROTEIN"/>
    <property type="match status" value="1"/>
</dbReference>
<protein>
    <recommendedName>
        <fullName evidence="4">N-acetyltransferase domain-containing protein</fullName>
    </recommendedName>
</protein>
<dbReference type="SUPFAM" id="SSF55729">
    <property type="entry name" value="Acyl-CoA N-acyltransferases (Nat)"/>
    <property type="match status" value="1"/>
</dbReference>
<evidence type="ECO:0000256" key="1">
    <source>
        <dbReference type="SAM" id="SignalP"/>
    </source>
</evidence>
<dbReference type="PANTHER" id="PTHR42791">
    <property type="entry name" value="GNAT FAMILY ACETYLTRANSFERASE"/>
    <property type="match status" value="1"/>
</dbReference>
<dbReference type="InterPro" id="IPR016181">
    <property type="entry name" value="Acyl_CoA_acyltransferase"/>
</dbReference>
<comment type="caution">
    <text evidence="2">The sequence shown here is derived from an EMBL/GenBank/DDBJ whole genome shotgun (WGS) entry which is preliminary data.</text>
</comment>
<evidence type="ECO:0000313" key="3">
    <source>
        <dbReference type="Proteomes" id="UP001345013"/>
    </source>
</evidence>
<gene>
    <name evidence="2" type="ORF">LTR24_003367</name>
</gene>
<dbReference type="Proteomes" id="UP001345013">
    <property type="component" value="Unassembled WGS sequence"/>
</dbReference>
<accession>A0ABR0KFK0</accession>
<evidence type="ECO:0008006" key="4">
    <source>
        <dbReference type="Google" id="ProtNLM"/>
    </source>
</evidence>